<reference evidence="1" key="1">
    <citation type="submission" date="2018-07" db="EMBL/GenBank/DDBJ databases">
        <authorList>
            <person name="Quirk P.G."/>
            <person name="Krulwich T.A."/>
        </authorList>
    </citation>
    <scope>NUCLEOTIDE SEQUENCE</scope>
</reference>
<sequence length="430" mass="45361">MRIGLLAAAMLAAMSCSTGHVAEGPDPAASDAAKAFEIALHDGDLAALQRVAADRHRPRAETALARAAVDCWWRQDDKAGDALSAAAHDLTLSPGLRRNALLLLSGLRMRQSRYGEAVAALDAALPLIGDESERAETQGARDLEAALVGAPPMQVAVSGQGSAPLTRDLAGLTRGAVAINGQTLETIIDTGSSINTISEGNARRLGLRILPGKVSIGTATSARASGGLAIADTVTFAGAEFRNVAFLVLPDSALTFANGAYVVHAIVGMPILLELGRIEYRTDGDRETLSYSRTRARPGVESNLMVEGYEPYTFVKIEGSEQTLRLFIDNGAVTSHLNQRFVADFPAIVADAQRQKVTRTGAAGSETQEALKLPSLVLRVGRMTAPIKNVDVITDQKTNRHGDLGLDALRAAPGYVLDFGAMRLDLLPPN</sequence>
<evidence type="ECO:0000313" key="1">
    <source>
        <dbReference type="EMBL" id="SUS03318.1"/>
    </source>
</evidence>
<dbReference type="Gene3D" id="2.40.70.10">
    <property type="entry name" value="Acid Proteases"/>
    <property type="match status" value="2"/>
</dbReference>
<protein>
    <recommendedName>
        <fullName evidence="2">Peptidase A2 domain-containing protein</fullName>
    </recommendedName>
</protein>
<dbReference type="AlphaFoldDB" id="A0A380T9J5"/>
<dbReference type="SUPFAM" id="SSF50630">
    <property type="entry name" value="Acid proteases"/>
    <property type="match status" value="1"/>
</dbReference>
<evidence type="ECO:0008006" key="2">
    <source>
        <dbReference type="Google" id="ProtNLM"/>
    </source>
</evidence>
<dbReference type="CDD" id="cd05483">
    <property type="entry name" value="retropepsin_like_bacteria"/>
    <property type="match status" value="1"/>
</dbReference>
<dbReference type="InterPro" id="IPR021109">
    <property type="entry name" value="Peptidase_aspartic_dom_sf"/>
</dbReference>
<accession>A0A380T9J5</accession>
<dbReference type="EMBL" id="UIDG01000001">
    <property type="protein sequence ID" value="SUS03318.1"/>
    <property type="molecule type" value="Genomic_DNA"/>
</dbReference>
<dbReference type="Pfam" id="PF13650">
    <property type="entry name" value="Asp_protease_2"/>
    <property type="match status" value="1"/>
</dbReference>
<name>A0A380T9J5_9ZZZZ</name>
<proteinExistence type="predicted"/>
<organism evidence="1">
    <name type="scientific">metagenome</name>
    <dbReference type="NCBI Taxonomy" id="256318"/>
    <lineage>
        <taxon>unclassified sequences</taxon>
        <taxon>metagenomes</taxon>
    </lineage>
</organism>
<dbReference type="InterPro" id="IPR034122">
    <property type="entry name" value="Retropepsin-like_bacterial"/>
</dbReference>
<gene>
    <name evidence="1" type="ORF">DF3PB_10070</name>
</gene>
<dbReference type="PROSITE" id="PS51257">
    <property type="entry name" value="PROKAR_LIPOPROTEIN"/>
    <property type="match status" value="1"/>
</dbReference>